<evidence type="ECO:0000313" key="5">
    <source>
        <dbReference type="Proteomes" id="UP000267798"/>
    </source>
</evidence>
<feature type="transmembrane region" description="Helical" evidence="2">
    <location>
        <begin position="223"/>
        <end position="242"/>
    </location>
</feature>
<dbReference type="OrthoDB" id="2640165at2"/>
<evidence type="ECO:0000313" key="4">
    <source>
        <dbReference type="EMBL" id="RJX38570.1"/>
    </source>
</evidence>
<feature type="compositionally biased region" description="Acidic residues" evidence="1">
    <location>
        <begin position="382"/>
        <end position="392"/>
    </location>
</feature>
<keyword evidence="2" id="KW-1133">Transmembrane helix</keyword>
<sequence>MGKLGIKPWAGRLLSVLLAFALPGLGHMRSGQYARGFLLLAALLLDYVAIFRLADSDGGRHLLLIVYLVLLLPVFYFISVFEVLQFSGEEKQAGISLRLKDGIWLTLAGALMLVLLKPPAILLPWMNELAEWSVGPLLITASLLWLRATRKGESLMFKLGRLTACVILLAVGGLLLWDHFRGRNDIALLKDWWPAVFVLLGIEIMLYSTMLKRKAAGLRFDTAGIAASLVIAVTAYGVTQYADFPVKWLDQFNVDLNGRKEYAEENGFRFDKNVMKVPFDESVESLRIDNANGDIHVRMGEVKEIEIHATVWVDLTDEAEAKSIADQSIFHAVPGAETVLEGKGQAYGANGNRLPKMNVEIIVPKLEVPQEDFMGPPPPPEEPLDGGQEQEADGGSVSGNAADGDEASLNAEENSQDAGITAQETGAPSEIDGIVPGEEGSSNDSGTAQDDAEQDGAVPPAGTDASFDSEEQRAPGVRELKLNINSGNGSVVVMDVNAKGGVAVRSSSGLVQLTAIHGDISVEGVNASLEASSISGQSSLVTKNGSIRVESAAGDVYASTLNGNLELIDIYGDLDTETKNGGIRISNAAMDIKASTLNGNVEIDSPVVGGNWDLDSSVGEINLRIPYSGSYTVYGSVTFGNITTDLPLVQTRKTLRGVIGTGDYRIHINATNSISIHGQGL</sequence>
<feature type="transmembrane region" description="Helical" evidence="2">
    <location>
        <begin position="159"/>
        <end position="180"/>
    </location>
</feature>
<protein>
    <recommendedName>
        <fullName evidence="3">DUF4097 domain-containing protein</fullName>
    </recommendedName>
</protein>
<feature type="transmembrane region" description="Helical" evidence="2">
    <location>
        <begin position="37"/>
        <end position="54"/>
    </location>
</feature>
<feature type="domain" description="DUF4097" evidence="3">
    <location>
        <begin position="501"/>
        <end position="671"/>
    </location>
</feature>
<evidence type="ECO:0000259" key="3">
    <source>
        <dbReference type="Pfam" id="PF13349"/>
    </source>
</evidence>
<dbReference type="InterPro" id="IPR025164">
    <property type="entry name" value="Toastrack_DUF4097"/>
</dbReference>
<dbReference type="AlphaFoldDB" id="A0A3A6PEL2"/>
<name>A0A3A6PEL2_9BACL</name>
<evidence type="ECO:0000256" key="2">
    <source>
        <dbReference type="SAM" id="Phobius"/>
    </source>
</evidence>
<dbReference type="RefSeq" id="WP_120110859.1">
    <property type="nucleotide sequence ID" value="NZ_QXQB01000003.1"/>
</dbReference>
<organism evidence="4 5">
    <name type="scientific">Paenibacillus pinisoli</name>
    <dbReference type="NCBI Taxonomy" id="1276110"/>
    <lineage>
        <taxon>Bacteria</taxon>
        <taxon>Bacillati</taxon>
        <taxon>Bacillota</taxon>
        <taxon>Bacilli</taxon>
        <taxon>Bacillales</taxon>
        <taxon>Paenibacillaceae</taxon>
        <taxon>Paenibacillus</taxon>
    </lineage>
</organism>
<feature type="transmembrane region" description="Helical" evidence="2">
    <location>
        <begin position="60"/>
        <end position="81"/>
    </location>
</feature>
<feature type="transmembrane region" description="Helical" evidence="2">
    <location>
        <begin position="192"/>
        <end position="211"/>
    </location>
</feature>
<keyword evidence="2" id="KW-0812">Transmembrane</keyword>
<reference evidence="4 5" key="1">
    <citation type="submission" date="2018-09" db="EMBL/GenBank/DDBJ databases">
        <title>Paenibacillus aracenensis nov. sp. isolated from a cave in southern Spain.</title>
        <authorList>
            <person name="Jurado V."/>
            <person name="Gutierrez-Patricio S."/>
            <person name="Gonzalez-Pimentel J.L."/>
            <person name="Miller A.Z."/>
            <person name="Laiz L."/>
            <person name="Saiz-Jimenez C."/>
        </authorList>
    </citation>
    <scope>NUCLEOTIDE SEQUENCE [LARGE SCALE GENOMIC DNA]</scope>
    <source>
        <strain evidence="4 5">JCM 19203</strain>
    </source>
</reference>
<dbReference type="EMBL" id="QXQB01000003">
    <property type="protein sequence ID" value="RJX38570.1"/>
    <property type="molecule type" value="Genomic_DNA"/>
</dbReference>
<dbReference type="Pfam" id="PF13349">
    <property type="entry name" value="DUF4097"/>
    <property type="match status" value="1"/>
</dbReference>
<proteinExistence type="predicted"/>
<feature type="region of interest" description="Disordered" evidence="1">
    <location>
        <begin position="369"/>
        <end position="475"/>
    </location>
</feature>
<keyword evidence="5" id="KW-1185">Reference proteome</keyword>
<dbReference type="Proteomes" id="UP000267798">
    <property type="component" value="Unassembled WGS sequence"/>
</dbReference>
<feature type="compositionally biased region" description="Polar residues" evidence="1">
    <location>
        <begin position="411"/>
        <end position="426"/>
    </location>
</feature>
<feature type="transmembrane region" description="Helical" evidence="2">
    <location>
        <begin position="129"/>
        <end position="147"/>
    </location>
</feature>
<gene>
    <name evidence="4" type="ORF">D3P09_13490</name>
</gene>
<feature type="transmembrane region" description="Helical" evidence="2">
    <location>
        <begin position="6"/>
        <end position="25"/>
    </location>
</feature>
<evidence type="ECO:0000256" key="1">
    <source>
        <dbReference type="SAM" id="MobiDB-lite"/>
    </source>
</evidence>
<keyword evidence="2" id="KW-0472">Membrane</keyword>
<accession>A0A3A6PEL2</accession>
<feature type="transmembrane region" description="Helical" evidence="2">
    <location>
        <begin position="102"/>
        <end position="123"/>
    </location>
</feature>
<comment type="caution">
    <text evidence="4">The sequence shown here is derived from an EMBL/GenBank/DDBJ whole genome shotgun (WGS) entry which is preliminary data.</text>
</comment>